<dbReference type="Proteomes" id="UP000321638">
    <property type="component" value="Unassembled WGS sequence"/>
</dbReference>
<evidence type="ECO:0000259" key="1">
    <source>
        <dbReference type="PROSITE" id="PS51462"/>
    </source>
</evidence>
<dbReference type="AlphaFoldDB" id="A0A5C8PEG4"/>
<dbReference type="GO" id="GO:0016787">
    <property type="term" value="F:hydrolase activity"/>
    <property type="evidence" value="ECO:0007669"/>
    <property type="project" value="UniProtKB-KW"/>
</dbReference>
<protein>
    <submittedName>
        <fullName evidence="2">NUDIX hydrolase</fullName>
    </submittedName>
</protein>
<organism evidence="2 3">
    <name type="scientific">Vineibacter terrae</name>
    <dbReference type="NCBI Taxonomy" id="2586908"/>
    <lineage>
        <taxon>Bacteria</taxon>
        <taxon>Pseudomonadati</taxon>
        <taxon>Pseudomonadota</taxon>
        <taxon>Alphaproteobacteria</taxon>
        <taxon>Hyphomicrobiales</taxon>
        <taxon>Vineibacter</taxon>
    </lineage>
</organism>
<feature type="domain" description="Nudix hydrolase" evidence="1">
    <location>
        <begin position="17"/>
        <end position="149"/>
    </location>
</feature>
<keyword evidence="3" id="KW-1185">Reference proteome</keyword>
<proteinExistence type="predicted"/>
<dbReference type="RefSeq" id="WP_147849985.1">
    <property type="nucleotide sequence ID" value="NZ_VDUZ01000035.1"/>
</dbReference>
<comment type="caution">
    <text evidence="2">The sequence shown here is derived from an EMBL/GenBank/DDBJ whole genome shotgun (WGS) entry which is preliminary data.</text>
</comment>
<dbReference type="SUPFAM" id="SSF46785">
    <property type="entry name" value="Winged helix' DNA-binding domain"/>
    <property type="match status" value="1"/>
</dbReference>
<dbReference type="InterPro" id="IPR036388">
    <property type="entry name" value="WH-like_DNA-bd_sf"/>
</dbReference>
<dbReference type="EMBL" id="VDUZ01000035">
    <property type="protein sequence ID" value="TXL72163.1"/>
    <property type="molecule type" value="Genomic_DNA"/>
</dbReference>
<dbReference type="Pfam" id="PF21906">
    <property type="entry name" value="WHD_NrtR"/>
    <property type="match status" value="1"/>
</dbReference>
<reference evidence="2 3" key="1">
    <citation type="submission" date="2019-06" db="EMBL/GenBank/DDBJ databases">
        <title>New taxonomy in bacterial strain CC-CFT640, isolated from vineyard.</title>
        <authorList>
            <person name="Lin S.-Y."/>
            <person name="Tsai C.-F."/>
            <person name="Young C.-C."/>
        </authorList>
    </citation>
    <scope>NUCLEOTIDE SEQUENCE [LARGE SCALE GENOMIC DNA]</scope>
    <source>
        <strain evidence="2 3">CC-CFT640</strain>
    </source>
</reference>
<dbReference type="InterPro" id="IPR036390">
    <property type="entry name" value="WH_DNA-bd_sf"/>
</dbReference>
<dbReference type="InterPro" id="IPR000086">
    <property type="entry name" value="NUDIX_hydrolase_dom"/>
</dbReference>
<dbReference type="Gene3D" id="3.90.79.10">
    <property type="entry name" value="Nucleoside Triphosphate Pyrophosphohydrolase"/>
    <property type="match status" value="1"/>
</dbReference>
<dbReference type="PROSITE" id="PS51462">
    <property type="entry name" value="NUDIX"/>
    <property type="match status" value="1"/>
</dbReference>
<dbReference type="InterPro" id="IPR015797">
    <property type="entry name" value="NUDIX_hydrolase-like_dom_sf"/>
</dbReference>
<accession>A0A5C8PEG4</accession>
<dbReference type="Gene3D" id="1.10.10.10">
    <property type="entry name" value="Winged helix-like DNA-binding domain superfamily/Winged helix DNA-binding domain"/>
    <property type="match status" value="1"/>
</dbReference>
<dbReference type="OrthoDB" id="9761969at2"/>
<evidence type="ECO:0000313" key="2">
    <source>
        <dbReference type="EMBL" id="TXL72163.1"/>
    </source>
</evidence>
<gene>
    <name evidence="2" type="ORF">FHP25_26385</name>
</gene>
<dbReference type="PANTHER" id="PTHR43736">
    <property type="entry name" value="ADP-RIBOSE PYROPHOSPHATASE"/>
    <property type="match status" value="1"/>
</dbReference>
<dbReference type="SUPFAM" id="SSF55811">
    <property type="entry name" value="Nudix"/>
    <property type="match status" value="1"/>
</dbReference>
<keyword evidence="2" id="KW-0378">Hydrolase</keyword>
<dbReference type="Pfam" id="PF00293">
    <property type="entry name" value="NUDIX"/>
    <property type="match status" value="1"/>
</dbReference>
<dbReference type="InterPro" id="IPR054105">
    <property type="entry name" value="WHD_NrtR"/>
</dbReference>
<evidence type="ECO:0000313" key="3">
    <source>
        <dbReference type="Proteomes" id="UP000321638"/>
    </source>
</evidence>
<dbReference type="PANTHER" id="PTHR43736:SF4">
    <property type="entry name" value="SLR1690 PROTEIN"/>
    <property type="match status" value="1"/>
</dbReference>
<sequence length="235" mass="26244">MKQPQTGPVPAPAERPLLTVDVTILTLRDDSLQALLVRRAEPPHAGRWALPGGFIRPDDISLEGAARRVLLDKAGIETPYLEQLGSYGDAKRDPRGWSATVAYVALIASDRLEPRHGRNADAASWWPIVGTSVAPTLAFDHARILAAAIGRVRAKVEYTTLPVHLLPAKFTLPDLQRVYEQLLDRKLDKSAFRKRIAEVDFLEPVEGERRAASNRPAQLWRVKPDHRTVFFDRTI</sequence>
<name>A0A5C8PEG4_9HYPH</name>
<dbReference type="CDD" id="cd18873">
    <property type="entry name" value="NUDIX_NadM_like"/>
    <property type="match status" value="1"/>
</dbReference>